<name>A0A252F2U2_9FIRM</name>
<sequence>MESSDMLASLLNDPETMQKLAGIASQLMGSTGASGDTPPVPEQPEQSEPPAQAELPAAGGDDPTADFMLRALPAISAIAQSSRRPVCPERTQLLDALRPFLSAQTCAQIDRAEHILSAARMTQAAAGQLLPQLYQREV</sequence>
<dbReference type="RefSeq" id="WP_087020770.1">
    <property type="nucleotide sequence ID" value="NZ_CP178353.1"/>
</dbReference>
<dbReference type="OrthoDB" id="2083499at2"/>
<dbReference type="AlphaFoldDB" id="A0A252F2U2"/>
<feature type="compositionally biased region" description="Low complexity" evidence="1">
    <location>
        <begin position="43"/>
        <end position="58"/>
    </location>
</feature>
<comment type="caution">
    <text evidence="2">The sequence shown here is derived from an EMBL/GenBank/DDBJ whole genome shotgun (WGS) entry which is preliminary data.</text>
</comment>
<dbReference type="Proteomes" id="UP000194903">
    <property type="component" value="Unassembled WGS sequence"/>
</dbReference>
<protein>
    <submittedName>
        <fullName evidence="2">Uncharacterized protein</fullName>
    </submittedName>
</protein>
<organism evidence="2 3">
    <name type="scientific">Butyricicoccus porcorum</name>
    <dbReference type="NCBI Taxonomy" id="1945634"/>
    <lineage>
        <taxon>Bacteria</taxon>
        <taxon>Bacillati</taxon>
        <taxon>Bacillota</taxon>
        <taxon>Clostridia</taxon>
        <taxon>Eubacteriales</taxon>
        <taxon>Butyricicoccaceae</taxon>
        <taxon>Butyricicoccus</taxon>
    </lineage>
</organism>
<evidence type="ECO:0000313" key="2">
    <source>
        <dbReference type="EMBL" id="OUM20052.1"/>
    </source>
</evidence>
<feature type="region of interest" description="Disordered" evidence="1">
    <location>
        <begin position="23"/>
        <end position="65"/>
    </location>
</feature>
<keyword evidence="3" id="KW-1185">Reference proteome</keyword>
<proteinExistence type="predicted"/>
<evidence type="ECO:0000313" key="3">
    <source>
        <dbReference type="Proteomes" id="UP000194903"/>
    </source>
</evidence>
<dbReference type="EMBL" id="NHOC01000008">
    <property type="protein sequence ID" value="OUM20052.1"/>
    <property type="molecule type" value="Genomic_DNA"/>
</dbReference>
<evidence type="ECO:0000256" key="1">
    <source>
        <dbReference type="SAM" id="MobiDB-lite"/>
    </source>
</evidence>
<accession>A0A252F2U2</accession>
<reference evidence="2 3" key="1">
    <citation type="submission" date="2017-05" db="EMBL/GenBank/DDBJ databases">
        <title>Butyricicoccus porcorum sp. nov. a butyrate-producing bacterium from the swine intestinal tract.</title>
        <authorList>
            <person name="Trachsel J."/>
            <person name="Humphrey S."/>
            <person name="Allen H.K."/>
        </authorList>
    </citation>
    <scope>NUCLEOTIDE SEQUENCE [LARGE SCALE GENOMIC DNA]</scope>
    <source>
        <strain evidence="2">BB10</strain>
    </source>
</reference>
<gene>
    <name evidence="2" type="ORF">CBW42_09950</name>
</gene>